<sequence length="81" mass="8620">MRARLCSKAICGRPAAFTLTYDYAGCAMAIGPLSPTADPNSYDLCQIHSDRLTPPANWTLLRHTVFGGVEAAADPAPTQLV</sequence>
<name>A0A543HYH6_9MICO</name>
<dbReference type="Pfam" id="PF12005">
    <property type="entry name" value="DUF3499"/>
    <property type="match status" value="1"/>
</dbReference>
<dbReference type="OrthoDB" id="3216194at2"/>
<reference evidence="1 2" key="1">
    <citation type="submission" date="2019-06" db="EMBL/GenBank/DDBJ databases">
        <title>Sequencing the genomes of 1000 actinobacteria strains.</title>
        <authorList>
            <person name="Klenk H.-P."/>
        </authorList>
    </citation>
    <scope>NUCLEOTIDE SEQUENCE [LARGE SCALE GENOMIC DNA]</scope>
    <source>
        <strain evidence="1 2">DSM 18031</strain>
    </source>
</reference>
<proteinExistence type="predicted"/>
<keyword evidence="2" id="KW-1185">Reference proteome</keyword>
<dbReference type="RefSeq" id="WP_141917429.1">
    <property type="nucleotide sequence ID" value="NZ_BAAAYS010000011.1"/>
</dbReference>
<evidence type="ECO:0000313" key="2">
    <source>
        <dbReference type="Proteomes" id="UP000318331"/>
    </source>
</evidence>
<accession>A0A543HYH6</accession>
<protein>
    <submittedName>
        <fullName evidence="1">Uncharacterized protein DUF3499</fullName>
    </submittedName>
</protein>
<dbReference type="EMBL" id="VFPN01000002">
    <property type="protein sequence ID" value="TQM63381.1"/>
    <property type="molecule type" value="Genomic_DNA"/>
</dbReference>
<evidence type="ECO:0000313" key="1">
    <source>
        <dbReference type="EMBL" id="TQM63381.1"/>
    </source>
</evidence>
<organism evidence="1 2">
    <name type="scientific">Klugiella xanthotipulae</name>
    <dbReference type="NCBI Taxonomy" id="244735"/>
    <lineage>
        <taxon>Bacteria</taxon>
        <taxon>Bacillati</taxon>
        <taxon>Actinomycetota</taxon>
        <taxon>Actinomycetes</taxon>
        <taxon>Micrococcales</taxon>
        <taxon>Microbacteriaceae</taxon>
        <taxon>Klugiella</taxon>
    </lineage>
</organism>
<comment type="caution">
    <text evidence="1">The sequence shown here is derived from an EMBL/GenBank/DDBJ whole genome shotgun (WGS) entry which is preliminary data.</text>
</comment>
<gene>
    <name evidence="1" type="ORF">FB466_1643</name>
</gene>
<dbReference type="InterPro" id="IPR021888">
    <property type="entry name" value="DUF3499"/>
</dbReference>
<dbReference type="Proteomes" id="UP000318331">
    <property type="component" value="Unassembled WGS sequence"/>
</dbReference>
<dbReference type="AlphaFoldDB" id="A0A543HYH6"/>